<accession>A0A367IXB5</accession>
<reference evidence="1 2" key="1">
    <citation type="journal article" date="2018" name="G3 (Bethesda)">
        <title>Phylogenetic and Phylogenomic Definition of Rhizopus Species.</title>
        <authorList>
            <person name="Gryganskyi A.P."/>
            <person name="Golan J."/>
            <person name="Dolatabadi S."/>
            <person name="Mondo S."/>
            <person name="Robb S."/>
            <person name="Idnurm A."/>
            <person name="Muszewska A."/>
            <person name="Steczkiewicz K."/>
            <person name="Masonjones S."/>
            <person name="Liao H.L."/>
            <person name="Gajdeczka M.T."/>
            <person name="Anike F."/>
            <person name="Vuek A."/>
            <person name="Anishchenko I.M."/>
            <person name="Voigt K."/>
            <person name="de Hoog G.S."/>
            <person name="Smith M.E."/>
            <person name="Heitman J."/>
            <person name="Vilgalys R."/>
            <person name="Stajich J.E."/>
        </authorList>
    </citation>
    <scope>NUCLEOTIDE SEQUENCE [LARGE SCALE GENOMIC DNA]</scope>
    <source>
        <strain evidence="1 2">LSU 92-RS-03</strain>
    </source>
</reference>
<dbReference type="Pfam" id="PF01663">
    <property type="entry name" value="Phosphodiest"/>
    <property type="match status" value="1"/>
</dbReference>
<gene>
    <name evidence="1" type="ORF">CU098_007883</name>
</gene>
<dbReference type="PANTHER" id="PTHR10151">
    <property type="entry name" value="ECTONUCLEOTIDE PYROPHOSPHATASE/PHOSPHODIESTERASE"/>
    <property type="match status" value="1"/>
</dbReference>
<organism evidence="1 2">
    <name type="scientific">Rhizopus stolonifer</name>
    <name type="common">Rhizopus nigricans</name>
    <dbReference type="NCBI Taxonomy" id="4846"/>
    <lineage>
        <taxon>Eukaryota</taxon>
        <taxon>Fungi</taxon>
        <taxon>Fungi incertae sedis</taxon>
        <taxon>Mucoromycota</taxon>
        <taxon>Mucoromycotina</taxon>
        <taxon>Mucoromycetes</taxon>
        <taxon>Mucorales</taxon>
        <taxon>Mucorineae</taxon>
        <taxon>Rhizopodaceae</taxon>
        <taxon>Rhizopus</taxon>
    </lineage>
</organism>
<sequence length="257" mass="29652">MDITLNWLDLPYNERPQIYTVYVPQIDQEGHRGGPYSAKMNSHIKQVDNALGYLIEQIELRHLDSHVHIVIVSDHGMAETDSSRLIYYDDILSKDVLQHVMHREAFPLLDLRPDKQAPSDTIQKMYHQLYAYTQTNHSAHYQVFLKQDIPERYHYKHSDRITPVVAIPDVGYTFVTHQDKFVKGGNHGYDNLADEMRAIFLAKGPKVNRAYREGTVLAPFFNTEVYEFITELLNMDAAPNNGTLRADFPILTTPPLL</sequence>
<dbReference type="OrthoDB" id="415411at2759"/>
<dbReference type="EMBL" id="PJQM01005128">
    <property type="protein sequence ID" value="RCH82355.1"/>
    <property type="molecule type" value="Genomic_DNA"/>
</dbReference>
<dbReference type="SUPFAM" id="SSF53649">
    <property type="entry name" value="Alkaline phosphatase-like"/>
    <property type="match status" value="1"/>
</dbReference>
<dbReference type="PANTHER" id="PTHR10151:SF120">
    <property type="entry name" value="BIS(5'-ADENOSYL)-TRIPHOSPHATASE"/>
    <property type="match status" value="1"/>
</dbReference>
<dbReference type="AlphaFoldDB" id="A0A367IXB5"/>
<proteinExistence type="predicted"/>
<comment type="caution">
    <text evidence="1">The sequence shown here is derived from an EMBL/GenBank/DDBJ whole genome shotgun (WGS) entry which is preliminary data.</text>
</comment>
<dbReference type="STRING" id="4846.A0A367IXB5"/>
<dbReference type="GO" id="GO:0017111">
    <property type="term" value="F:ribonucleoside triphosphate phosphatase activity"/>
    <property type="evidence" value="ECO:0007669"/>
    <property type="project" value="TreeGrafter"/>
</dbReference>
<evidence type="ECO:0000313" key="1">
    <source>
        <dbReference type="EMBL" id="RCH82355.1"/>
    </source>
</evidence>
<keyword evidence="2" id="KW-1185">Reference proteome</keyword>
<evidence type="ECO:0000313" key="2">
    <source>
        <dbReference type="Proteomes" id="UP000253551"/>
    </source>
</evidence>
<dbReference type="Gene3D" id="3.40.720.10">
    <property type="entry name" value="Alkaline Phosphatase, subunit A"/>
    <property type="match status" value="1"/>
</dbReference>
<dbReference type="GO" id="GO:0047429">
    <property type="term" value="F:nucleoside triphosphate diphosphatase activity"/>
    <property type="evidence" value="ECO:0007669"/>
    <property type="project" value="TreeGrafter"/>
</dbReference>
<name>A0A367IXB5_RHIST</name>
<dbReference type="GO" id="GO:0009141">
    <property type="term" value="P:nucleoside triphosphate metabolic process"/>
    <property type="evidence" value="ECO:0007669"/>
    <property type="project" value="TreeGrafter"/>
</dbReference>
<protein>
    <submittedName>
        <fullName evidence="1">Uncharacterized protein</fullName>
    </submittedName>
</protein>
<dbReference type="InterPro" id="IPR017850">
    <property type="entry name" value="Alkaline_phosphatase_core_sf"/>
</dbReference>
<dbReference type="Proteomes" id="UP000253551">
    <property type="component" value="Unassembled WGS sequence"/>
</dbReference>
<dbReference type="InterPro" id="IPR002591">
    <property type="entry name" value="Phosphodiest/P_Trfase"/>
</dbReference>